<evidence type="ECO:0000313" key="2">
    <source>
        <dbReference type="WBParaSite" id="PSAMB.scaffold14293size1933.g35978.t1"/>
    </source>
</evidence>
<dbReference type="WBParaSite" id="PSAMB.scaffold14293size1933.g35978.t1">
    <property type="protein sequence ID" value="PSAMB.scaffold14293size1933.g35978.t1"/>
    <property type="gene ID" value="PSAMB.scaffold14293size1933.g35978"/>
</dbReference>
<sequence>MMARPTFGLTILDSYNRNEHLTSRGCGLRLPLALKHGKAANSPQLFDYYANVTLHKWSTSTCHTDIAVLILGSPEFPSQADPPMILRVALSDRFRHIMGANITMLVNELSARYRHLSEVKDLLYHLLLHLVALLESEYPVGAQ</sequence>
<name>A0A914V0X8_9BILA</name>
<protein>
    <submittedName>
        <fullName evidence="2">Uncharacterized protein</fullName>
    </submittedName>
</protein>
<proteinExistence type="predicted"/>
<dbReference type="Proteomes" id="UP000887566">
    <property type="component" value="Unplaced"/>
</dbReference>
<organism evidence="1 2">
    <name type="scientific">Plectus sambesii</name>
    <dbReference type="NCBI Taxonomy" id="2011161"/>
    <lineage>
        <taxon>Eukaryota</taxon>
        <taxon>Metazoa</taxon>
        <taxon>Ecdysozoa</taxon>
        <taxon>Nematoda</taxon>
        <taxon>Chromadorea</taxon>
        <taxon>Plectida</taxon>
        <taxon>Plectina</taxon>
        <taxon>Plectoidea</taxon>
        <taxon>Plectidae</taxon>
        <taxon>Plectus</taxon>
    </lineage>
</organism>
<reference evidence="2" key="1">
    <citation type="submission" date="2022-11" db="UniProtKB">
        <authorList>
            <consortium name="WormBaseParasite"/>
        </authorList>
    </citation>
    <scope>IDENTIFICATION</scope>
</reference>
<accession>A0A914V0X8</accession>
<keyword evidence="1" id="KW-1185">Reference proteome</keyword>
<evidence type="ECO:0000313" key="1">
    <source>
        <dbReference type="Proteomes" id="UP000887566"/>
    </source>
</evidence>
<dbReference type="AlphaFoldDB" id="A0A914V0X8"/>